<dbReference type="NCBIfam" id="TIGR02937">
    <property type="entry name" value="sigma70-ECF"/>
    <property type="match status" value="1"/>
</dbReference>
<dbReference type="InterPro" id="IPR013324">
    <property type="entry name" value="RNA_pol_sigma_r3/r4-like"/>
</dbReference>
<dbReference type="SUPFAM" id="SSF88659">
    <property type="entry name" value="Sigma3 and sigma4 domains of RNA polymerase sigma factors"/>
    <property type="match status" value="1"/>
</dbReference>
<dbReference type="InterPro" id="IPR013325">
    <property type="entry name" value="RNA_pol_sigma_r2"/>
</dbReference>
<dbReference type="InterPro" id="IPR013249">
    <property type="entry name" value="RNA_pol_sigma70_r4_t2"/>
</dbReference>
<dbReference type="GO" id="GO:0006352">
    <property type="term" value="P:DNA-templated transcription initiation"/>
    <property type="evidence" value="ECO:0007669"/>
    <property type="project" value="InterPro"/>
</dbReference>
<keyword evidence="3" id="KW-0731">Sigma factor</keyword>
<dbReference type="InterPro" id="IPR014284">
    <property type="entry name" value="RNA_pol_sigma-70_dom"/>
</dbReference>
<dbReference type="HOGENOM" id="CLU_047691_3_0_0"/>
<dbReference type="Proteomes" id="UP000006844">
    <property type="component" value="Chromosome"/>
</dbReference>
<dbReference type="InterPro" id="IPR036388">
    <property type="entry name" value="WH-like_DNA-bd_sf"/>
</dbReference>
<dbReference type="GO" id="GO:0016987">
    <property type="term" value="F:sigma factor activity"/>
    <property type="evidence" value="ECO:0007669"/>
    <property type="project" value="UniProtKB-KW"/>
</dbReference>
<dbReference type="AlphaFoldDB" id="E8V0K8"/>
<dbReference type="OrthoDB" id="9795666at2"/>
<dbReference type="SUPFAM" id="SSF88946">
    <property type="entry name" value="Sigma2 domain of RNA polymerase sigma factors"/>
    <property type="match status" value="1"/>
</dbReference>
<dbReference type="eggNOG" id="COG1595">
    <property type="taxonomic scope" value="Bacteria"/>
</dbReference>
<dbReference type="STRING" id="401053.AciPR4_0233"/>
<dbReference type="Gene3D" id="1.10.1740.10">
    <property type="match status" value="1"/>
</dbReference>
<evidence type="ECO:0000256" key="2">
    <source>
        <dbReference type="ARBA" id="ARBA00023015"/>
    </source>
</evidence>
<feature type="domain" description="RNA polymerase sigma factor 70 region 4 type 2" evidence="7">
    <location>
        <begin position="133"/>
        <end position="182"/>
    </location>
</feature>
<keyword evidence="5" id="KW-0804">Transcription</keyword>
<dbReference type="PANTHER" id="PTHR43133:SF8">
    <property type="entry name" value="RNA POLYMERASE SIGMA FACTOR HI_1459-RELATED"/>
    <property type="match status" value="1"/>
</dbReference>
<evidence type="ECO:0000256" key="3">
    <source>
        <dbReference type="ARBA" id="ARBA00023082"/>
    </source>
</evidence>
<dbReference type="GO" id="GO:0003677">
    <property type="term" value="F:DNA binding"/>
    <property type="evidence" value="ECO:0007669"/>
    <property type="project" value="UniProtKB-KW"/>
</dbReference>
<dbReference type="Pfam" id="PF04542">
    <property type="entry name" value="Sigma70_r2"/>
    <property type="match status" value="1"/>
</dbReference>
<evidence type="ECO:0000256" key="5">
    <source>
        <dbReference type="ARBA" id="ARBA00023163"/>
    </source>
</evidence>
<comment type="similarity">
    <text evidence="1">Belongs to the sigma-70 factor family. ECF subfamily.</text>
</comment>
<gene>
    <name evidence="8" type="ordered locus">AciPR4_0233</name>
</gene>
<proteinExistence type="inferred from homology"/>
<feature type="domain" description="RNA polymerase sigma-70 region 2" evidence="6">
    <location>
        <begin position="28"/>
        <end position="94"/>
    </location>
</feature>
<evidence type="ECO:0000256" key="1">
    <source>
        <dbReference type="ARBA" id="ARBA00010641"/>
    </source>
</evidence>
<dbReference type="InterPro" id="IPR039425">
    <property type="entry name" value="RNA_pol_sigma-70-like"/>
</dbReference>
<dbReference type="CDD" id="cd06171">
    <property type="entry name" value="Sigma70_r4"/>
    <property type="match status" value="1"/>
</dbReference>
<name>E8V0K8_TERSS</name>
<dbReference type="KEGG" id="tsa:AciPR4_0233"/>
<evidence type="ECO:0000313" key="9">
    <source>
        <dbReference type="Proteomes" id="UP000006844"/>
    </source>
</evidence>
<keyword evidence="9" id="KW-1185">Reference proteome</keyword>
<dbReference type="InterPro" id="IPR007627">
    <property type="entry name" value="RNA_pol_sigma70_r2"/>
</dbReference>
<sequence length="193" mass="21741">MQITIDASMIPLSCRVSIISELDDIDALVGLYRGRVLRYVMLSVGDQDLAETITQDCFLKAYNGRASFRGDCAVSTWLFTIANNLIRDHLRTKKFQFWRKAKATAIDATEMASFLPNGETSPETRILASERAEQVKVAMEKLSVNQRRMFILRFLEEMDLAEIAQATGMPVNTVKTHLHRAVTSIRKELGGAR</sequence>
<evidence type="ECO:0000259" key="7">
    <source>
        <dbReference type="Pfam" id="PF08281"/>
    </source>
</evidence>
<evidence type="ECO:0000256" key="4">
    <source>
        <dbReference type="ARBA" id="ARBA00023125"/>
    </source>
</evidence>
<accession>E8V0K8</accession>
<dbReference type="Gene3D" id="1.10.10.10">
    <property type="entry name" value="Winged helix-like DNA-binding domain superfamily/Winged helix DNA-binding domain"/>
    <property type="match status" value="1"/>
</dbReference>
<evidence type="ECO:0000259" key="6">
    <source>
        <dbReference type="Pfam" id="PF04542"/>
    </source>
</evidence>
<keyword evidence="4" id="KW-0238">DNA-binding</keyword>
<keyword evidence="2" id="KW-0805">Transcription regulation</keyword>
<dbReference type="EMBL" id="CP002467">
    <property type="protein sequence ID" value="ADV81071.1"/>
    <property type="molecule type" value="Genomic_DNA"/>
</dbReference>
<evidence type="ECO:0000313" key="8">
    <source>
        <dbReference type="EMBL" id="ADV81071.1"/>
    </source>
</evidence>
<reference evidence="8 9" key="1">
    <citation type="journal article" date="2012" name="Stand. Genomic Sci.">
        <title>Complete genome sequence of Terriglobus saanensis type strain SP1PR4(T), an Acidobacteria from tundra soil.</title>
        <authorList>
            <person name="Rawat S.R."/>
            <person name="Mannisto M.K."/>
            <person name="Starovoytov V."/>
            <person name="Goodwin L."/>
            <person name="Nolan M."/>
            <person name="Hauser L."/>
            <person name="Land M."/>
            <person name="Davenport K.W."/>
            <person name="Woyke T."/>
            <person name="Haggblom M.M."/>
        </authorList>
    </citation>
    <scope>NUCLEOTIDE SEQUENCE</scope>
    <source>
        <strain evidence="9">ATCC BAA-1853 / DSM 23119 / SP1PR4</strain>
    </source>
</reference>
<dbReference type="Pfam" id="PF08281">
    <property type="entry name" value="Sigma70_r4_2"/>
    <property type="match status" value="1"/>
</dbReference>
<dbReference type="PANTHER" id="PTHR43133">
    <property type="entry name" value="RNA POLYMERASE ECF-TYPE SIGMA FACTO"/>
    <property type="match status" value="1"/>
</dbReference>
<protein>
    <submittedName>
        <fullName evidence="8">RNA polymerase, sigma-24 subunit, ECF subfamily</fullName>
    </submittedName>
</protein>
<organism evidence="8 9">
    <name type="scientific">Terriglobus saanensis (strain ATCC BAA-1853 / DSM 23119 / SP1PR4)</name>
    <dbReference type="NCBI Taxonomy" id="401053"/>
    <lineage>
        <taxon>Bacteria</taxon>
        <taxon>Pseudomonadati</taxon>
        <taxon>Acidobacteriota</taxon>
        <taxon>Terriglobia</taxon>
        <taxon>Terriglobales</taxon>
        <taxon>Acidobacteriaceae</taxon>
        <taxon>Terriglobus</taxon>
    </lineage>
</organism>